<proteinExistence type="predicted"/>
<feature type="compositionally biased region" description="Pro residues" evidence="1">
    <location>
        <begin position="95"/>
        <end position="114"/>
    </location>
</feature>
<feature type="compositionally biased region" description="Gly residues" evidence="1">
    <location>
        <begin position="342"/>
        <end position="355"/>
    </location>
</feature>
<sequence length="501" mass="52539">MDKRKTSAPSRNEERSIAPVRGARRALTNTPVIDARHSDRAPVGGAGGAAGGAASGALGDAPRGAAGAGGAAGALGGGGGAAREPRGGASAAPIGAPPHGAPRPVVRPAPPPTRTPSSSATPAESRLPVYVSADFAHVDAALVDEDQPARVTRRVKRDWKAGSIIIEAAMSVGYASALKKGEPGYMSKADMLTKMRAMIAADPHWRLFNPPEPPKVETIGDWMKLWEREKRDRKINNGGTGAGSDDDGFGPAYDPDSIVLDSPEYFWEVTMTDYIDQVDQRARGRESAAAVRDREDEHFKATEKNLLGRAFKRMRRVDMDFVEEGGSIQQDTAESLQRGGTRRGGLDGGGGGGGGDDNDDDFEDHGDGGRSSARSRSRSVRQHRDRWADEGADGGQGVGGSRMGKMVDAVTIMGKMVDAVTIKNRTNATRAEAELTAAKAALAGVPAAQMQAQAAQMQAQASLVAAQSQADLAKGQAAFMHQLAQSQSALMAKIFERMGNP</sequence>
<dbReference type="Proteomes" id="UP000751190">
    <property type="component" value="Unassembled WGS sequence"/>
</dbReference>
<evidence type="ECO:0000256" key="1">
    <source>
        <dbReference type="SAM" id="MobiDB-lite"/>
    </source>
</evidence>
<feature type="compositionally biased region" description="Gly residues" evidence="1">
    <location>
        <begin position="393"/>
        <end position="402"/>
    </location>
</feature>
<gene>
    <name evidence="2" type="ORF">KFE25_011570</name>
</gene>
<feature type="compositionally biased region" description="Gly residues" evidence="1">
    <location>
        <begin position="66"/>
        <end position="81"/>
    </location>
</feature>
<organism evidence="2 3">
    <name type="scientific">Diacronema lutheri</name>
    <name type="common">Unicellular marine alga</name>
    <name type="synonym">Monochrysis lutheri</name>
    <dbReference type="NCBI Taxonomy" id="2081491"/>
    <lineage>
        <taxon>Eukaryota</taxon>
        <taxon>Haptista</taxon>
        <taxon>Haptophyta</taxon>
        <taxon>Pavlovophyceae</taxon>
        <taxon>Pavlovales</taxon>
        <taxon>Pavlovaceae</taxon>
        <taxon>Diacronema</taxon>
    </lineage>
</organism>
<feature type="compositionally biased region" description="Low complexity" evidence="1">
    <location>
        <begin position="55"/>
        <end position="65"/>
    </location>
</feature>
<accession>A0A8J5XFT0</accession>
<dbReference type="AlphaFoldDB" id="A0A8J5XFT0"/>
<feature type="compositionally biased region" description="Basic and acidic residues" evidence="1">
    <location>
        <begin position="1"/>
        <end position="16"/>
    </location>
</feature>
<feature type="region of interest" description="Disordered" evidence="1">
    <location>
        <begin position="325"/>
        <end position="402"/>
    </location>
</feature>
<comment type="caution">
    <text evidence="2">The sequence shown here is derived from an EMBL/GenBank/DDBJ whole genome shotgun (WGS) entry which is preliminary data.</text>
</comment>
<feature type="region of interest" description="Disordered" evidence="1">
    <location>
        <begin position="1"/>
        <end position="125"/>
    </location>
</feature>
<keyword evidence="3" id="KW-1185">Reference proteome</keyword>
<evidence type="ECO:0000313" key="2">
    <source>
        <dbReference type="EMBL" id="KAG8462120.1"/>
    </source>
</evidence>
<feature type="compositionally biased region" description="Basic residues" evidence="1">
    <location>
        <begin position="373"/>
        <end position="384"/>
    </location>
</feature>
<feature type="compositionally biased region" description="Gly residues" evidence="1">
    <location>
        <begin position="44"/>
        <end position="54"/>
    </location>
</feature>
<reference evidence="2" key="1">
    <citation type="submission" date="2021-05" db="EMBL/GenBank/DDBJ databases">
        <title>The genome of the haptophyte Pavlova lutheri (Diacronema luteri, Pavlovales) - a model for lipid biosynthesis in eukaryotic algae.</title>
        <authorList>
            <person name="Hulatt C.J."/>
            <person name="Posewitz M.C."/>
        </authorList>
    </citation>
    <scope>NUCLEOTIDE SEQUENCE</scope>
    <source>
        <strain evidence="2">NIVA-4/92</strain>
    </source>
</reference>
<evidence type="ECO:0000313" key="3">
    <source>
        <dbReference type="Proteomes" id="UP000751190"/>
    </source>
</evidence>
<dbReference type="EMBL" id="JAGTXO010000022">
    <property type="protein sequence ID" value="KAG8462120.1"/>
    <property type="molecule type" value="Genomic_DNA"/>
</dbReference>
<protein>
    <submittedName>
        <fullName evidence="2">Uncharacterized protein</fullName>
    </submittedName>
</protein>
<name>A0A8J5XFT0_DIALT</name>